<dbReference type="PATRIC" id="fig|1423777.3.peg.1313"/>
<dbReference type="PANTHER" id="PTHR43283:SF11">
    <property type="entry name" value="BETA-LACTAMASE-RELATED DOMAIN-CONTAINING PROTEIN"/>
    <property type="match status" value="1"/>
</dbReference>
<evidence type="ECO:0000313" key="3">
    <source>
        <dbReference type="EMBL" id="KRL04152.1"/>
    </source>
</evidence>
<evidence type="ECO:0000256" key="1">
    <source>
        <dbReference type="ARBA" id="ARBA00022801"/>
    </source>
</evidence>
<dbReference type="GO" id="GO:0016787">
    <property type="term" value="F:hydrolase activity"/>
    <property type="evidence" value="ECO:0007669"/>
    <property type="project" value="UniProtKB-KW"/>
</dbReference>
<gene>
    <name evidence="3" type="ORF">FD46_GL001269</name>
</gene>
<dbReference type="AlphaFoldDB" id="A0A0R1MJU4"/>
<dbReference type="InterPro" id="IPR012338">
    <property type="entry name" value="Beta-lactam/transpept-like"/>
</dbReference>
<accession>A0A0R1MJU4</accession>
<dbReference type="Gene3D" id="3.40.710.10">
    <property type="entry name" value="DD-peptidase/beta-lactamase superfamily"/>
    <property type="match status" value="1"/>
</dbReference>
<protein>
    <submittedName>
        <fullName evidence="3">Beta-lactamase family protein</fullName>
    </submittedName>
</protein>
<dbReference type="RefSeq" id="WP_057896847.1">
    <property type="nucleotide sequence ID" value="NZ_AZEH01000039.1"/>
</dbReference>
<dbReference type="Proteomes" id="UP000051686">
    <property type="component" value="Unassembled WGS sequence"/>
</dbReference>
<keyword evidence="1" id="KW-0378">Hydrolase</keyword>
<dbReference type="STRING" id="1423777.FD46_GL001269"/>
<organism evidence="3 4">
    <name type="scientific">Liquorilactobacillus oeni DSM 19972</name>
    <dbReference type="NCBI Taxonomy" id="1423777"/>
    <lineage>
        <taxon>Bacteria</taxon>
        <taxon>Bacillati</taxon>
        <taxon>Bacillota</taxon>
        <taxon>Bacilli</taxon>
        <taxon>Lactobacillales</taxon>
        <taxon>Lactobacillaceae</taxon>
        <taxon>Liquorilactobacillus</taxon>
    </lineage>
</organism>
<dbReference type="EMBL" id="AZEH01000039">
    <property type="protein sequence ID" value="KRL04152.1"/>
    <property type="molecule type" value="Genomic_DNA"/>
</dbReference>
<keyword evidence="4" id="KW-1185">Reference proteome</keyword>
<dbReference type="OrthoDB" id="9803467at2"/>
<sequence>MLHQLVSEKVVPGVSYAMLHDGQLQAEIFGNKEVEPEVKKLSAGLKYDVASLTKVVGTTNVILQLVAKGQLAFDDPIKKYLPRFFDQRVTVRHLLTHTSAITGYIKNRNELSAHELLEALYQLHVGDWFEKKVVYTDIGLIFLGLIIEKIYNQPVQQVIAEKVLRPLDLTESTFCPQAAECVPTEIVPTRGLICGKVHDPKAYILGRHCASAGLFTTLHDLIKFSQWMLDDSSSHKLIPASLINQLFFDQTPDHKLGRSYGWDLRYDSQNKACLYHTGYTGTFILIDKANQNALIVLTNRVHPHTPNDKFLKRRDAIISAYLTEKGL</sequence>
<dbReference type="InterPro" id="IPR001466">
    <property type="entry name" value="Beta-lactam-related"/>
</dbReference>
<comment type="caution">
    <text evidence="3">The sequence shown here is derived from an EMBL/GenBank/DDBJ whole genome shotgun (WGS) entry which is preliminary data.</text>
</comment>
<name>A0A0R1MJU4_9LACO</name>
<feature type="domain" description="Beta-lactamase-related" evidence="2">
    <location>
        <begin position="4"/>
        <end position="307"/>
    </location>
</feature>
<dbReference type="InterPro" id="IPR050789">
    <property type="entry name" value="Diverse_Enzym_Activities"/>
</dbReference>
<proteinExistence type="predicted"/>
<reference evidence="3 4" key="1">
    <citation type="journal article" date="2015" name="Genome Announc.">
        <title>Expanding the biotechnology potential of lactobacilli through comparative genomics of 213 strains and associated genera.</title>
        <authorList>
            <person name="Sun Z."/>
            <person name="Harris H.M."/>
            <person name="McCann A."/>
            <person name="Guo C."/>
            <person name="Argimon S."/>
            <person name="Zhang W."/>
            <person name="Yang X."/>
            <person name="Jeffery I.B."/>
            <person name="Cooney J.C."/>
            <person name="Kagawa T.F."/>
            <person name="Liu W."/>
            <person name="Song Y."/>
            <person name="Salvetti E."/>
            <person name="Wrobel A."/>
            <person name="Rasinkangas P."/>
            <person name="Parkhill J."/>
            <person name="Rea M.C."/>
            <person name="O'Sullivan O."/>
            <person name="Ritari J."/>
            <person name="Douillard F.P."/>
            <person name="Paul Ross R."/>
            <person name="Yang R."/>
            <person name="Briner A.E."/>
            <person name="Felis G.E."/>
            <person name="de Vos W.M."/>
            <person name="Barrangou R."/>
            <person name="Klaenhammer T.R."/>
            <person name="Caufield P.W."/>
            <person name="Cui Y."/>
            <person name="Zhang H."/>
            <person name="O'Toole P.W."/>
        </authorList>
    </citation>
    <scope>NUCLEOTIDE SEQUENCE [LARGE SCALE GENOMIC DNA]</scope>
    <source>
        <strain evidence="3 4">DSM 19972</strain>
    </source>
</reference>
<dbReference type="PANTHER" id="PTHR43283">
    <property type="entry name" value="BETA-LACTAMASE-RELATED"/>
    <property type="match status" value="1"/>
</dbReference>
<dbReference type="Pfam" id="PF00144">
    <property type="entry name" value="Beta-lactamase"/>
    <property type="match status" value="1"/>
</dbReference>
<dbReference type="SUPFAM" id="SSF56601">
    <property type="entry name" value="beta-lactamase/transpeptidase-like"/>
    <property type="match status" value="1"/>
</dbReference>
<evidence type="ECO:0000313" key="4">
    <source>
        <dbReference type="Proteomes" id="UP000051686"/>
    </source>
</evidence>
<evidence type="ECO:0000259" key="2">
    <source>
        <dbReference type="Pfam" id="PF00144"/>
    </source>
</evidence>